<reference evidence="2 3" key="1">
    <citation type="submission" date="2014-06" db="EMBL/GenBank/DDBJ databases">
        <title>Evolutionary Origins and Diversification of the Mycorrhizal Mutualists.</title>
        <authorList>
            <consortium name="DOE Joint Genome Institute"/>
            <consortium name="Mycorrhizal Genomics Consortium"/>
            <person name="Kohler A."/>
            <person name="Kuo A."/>
            <person name="Nagy L.G."/>
            <person name="Floudas D."/>
            <person name="Copeland A."/>
            <person name="Barry K.W."/>
            <person name="Cichocki N."/>
            <person name="Veneault-Fourrey C."/>
            <person name="LaButti K."/>
            <person name="Lindquist E.A."/>
            <person name="Lipzen A."/>
            <person name="Lundell T."/>
            <person name="Morin E."/>
            <person name="Murat C."/>
            <person name="Riley R."/>
            <person name="Ohm R."/>
            <person name="Sun H."/>
            <person name="Tunlid A."/>
            <person name="Henrissat B."/>
            <person name="Grigoriev I.V."/>
            <person name="Hibbett D.S."/>
            <person name="Martin F."/>
        </authorList>
    </citation>
    <scope>NUCLEOTIDE SEQUENCE [LARGE SCALE GENOMIC DNA]</scope>
    <source>
        <strain evidence="2 3">SS14</strain>
    </source>
</reference>
<organism evidence="2 3">
    <name type="scientific">Sphaerobolus stellatus (strain SS14)</name>
    <dbReference type="NCBI Taxonomy" id="990650"/>
    <lineage>
        <taxon>Eukaryota</taxon>
        <taxon>Fungi</taxon>
        <taxon>Dikarya</taxon>
        <taxon>Basidiomycota</taxon>
        <taxon>Agaricomycotina</taxon>
        <taxon>Agaricomycetes</taxon>
        <taxon>Phallomycetidae</taxon>
        <taxon>Geastrales</taxon>
        <taxon>Sphaerobolaceae</taxon>
        <taxon>Sphaerobolus</taxon>
    </lineage>
</organism>
<dbReference type="AlphaFoldDB" id="A0A0C9TQ49"/>
<protein>
    <submittedName>
        <fullName evidence="2">Uncharacterized protein</fullName>
    </submittedName>
</protein>
<evidence type="ECO:0000313" key="3">
    <source>
        <dbReference type="Proteomes" id="UP000054279"/>
    </source>
</evidence>
<dbReference type="HOGENOM" id="CLU_1210460_0_0_1"/>
<dbReference type="Proteomes" id="UP000054279">
    <property type="component" value="Unassembled WGS sequence"/>
</dbReference>
<name>A0A0C9TQ49_SPHS4</name>
<gene>
    <name evidence="2" type="ORF">M422DRAFT_56563</name>
</gene>
<feature type="region of interest" description="Disordered" evidence="1">
    <location>
        <begin position="207"/>
        <end position="229"/>
    </location>
</feature>
<accession>A0A0C9TQ49</accession>
<evidence type="ECO:0000256" key="1">
    <source>
        <dbReference type="SAM" id="MobiDB-lite"/>
    </source>
</evidence>
<dbReference type="EMBL" id="KN837539">
    <property type="protein sequence ID" value="KIJ24059.1"/>
    <property type="molecule type" value="Genomic_DNA"/>
</dbReference>
<sequence>MSAPQLSNIHIDYYLHCDVTTFRYHTQYAANGVEGNILDPAQAGRLWSYATDISSYITRASLSNRVQVVTKLLHPTAYLELGLPSPGISDPRATGFDNPFRFPPPMAELRKAILRFRSWIKDAADWIVIAKHATYLCNGQTRWVWPDAPQLSLPNNQELILHPSAASSIQKSVMIHPSVSFRARAKHALILHPNVSTWARHRGLHKKHLPLPTTSKAQQGTHSDVEMSD</sequence>
<feature type="compositionally biased region" description="Polar residues" evidence="1">
    <location>
        <begin position="212"/>
        <end position="222"/>
    </location>
</feature>
<proteinExistence type="predicted"/>
<keyword evidence="3" id="KW-1185">Reference proteome</keyword>
<evidence type="ECO:0000313" key="2">
    <source>
        <dbReference type="EMBL" id="KIJ24059.1"/>
    </source>
</evidence>